<evidence type="ECO:0000313" key="10">
    <source>
        <dbReference type="Proteomes" id="UP000004846"/>
    </source>
</evidence>
<gene>
    <name evidence="9" type="ORF">HMPREF9498_00354</name>
</gene>
<evidence type="ECO:0000256" key="4">
    <source>
        <dbReference type="ARBA" id="ARBA00023125"/>
    </source>
</evidence>
<dbReference type="PRINTS" id="PR00038">
    <property type="entry name" value="HTHLUXR"/>
</dbReference>
<evidence type="ECO:0000256" key="3">
    <source>
        <dbReference type="ARBA" id="ARBA00023015"/>
    </source>
</evidence>
<dbReference type="Proteomes" id="UP000004846">
    <property type="component" value="Unassembled WGS sequence"/>
</dbReference>
<feature type="modified residue" description="4-aspartylphosphate" evidence="6">
    <location>
        <position position="53"/>
    </location>
</feature>
<protein>
    <submittedName>
        <fullName evidence="9">Response regulator receiver domain protein</fullName>
    </submittedName>
</protein>
<keyword evidence="4" id="KW-0238">DNA-binding</keyword>
<dbReference type="InterPro" id="IPR036388">
    <property type="entry name" value="WH-like_DNA-bd_sf"/>
</dbReference>
<dbReference type="HOGENOM" id="CLU_000445_90_8_9"/>
<keyword evidence="2" id="KW-0902">Two-component regulatory system</keyword>
<keyword evidence="3" id="KW-0805">Transcription regulation</keyword>
<evidence type="ECO:0000259" key="7">
    <source>
        <dbReference type="PROSITE" id="PS50043"/>
    </source>
</evidence>
<dbReference type="InterPro" id="IPR039420">
    <property type="entry name" value="WalR-like"/>
</dbReference>
<sequence length="202" mass="23099">MKILLVDDHKLIGKSLEMTLKNYADVKEFRYISDPITVFEMIETYRPSIILMDIHMGMFNGLELGEEVLRKTKTKLVFLSGFDLAEYRDKAIGIGANGFLDKHIAVDSLIENLKKISYEDKKIFPQTSRHDLKHNLITPREKEVLRILSQGVKQSAIASKMNITDRTLRNYVYSINEKLETNSAIASVVKAIELGIINVRLQ</sequence>
<feature type="domain" description="HTH luxR-type" evidence="7">
    <location>
        <begin position="130"/>
        <end position="195"/>
    </location>
</feature>
<dbReference type="SUPFAM" id="SSF52172">
    <property type="entry name" value="CheY-like"/>
    <property type="match status" value="1"/>
</dbReference>
<reference evidence="9 10" key="1">
    <citation type="submission" date="2010-07" db="EMBL/GenBank/DDBJ databases">
        <authorList>
            <person name="Sid Ahmed O."/>
        </authorList>
    </citation>
    <scope>NUCLEOTIDE SEQUENCE [LARGE SCALE GENOMIC DNA]</scope>
    <source>
        <strain evidence="9 10">TX4248</strain>
    </source>
</reference>
<dbReference type="SUPFAM" id="SSF46894">
    <property type="entry name" value="C-terminal effector domain of the bipartite response regulators"/>
    <property type="match status" value="1"/>
</dbReference>
<dbReference type="RefSeq" id="WP_002361211.1">
    <property type="nucleotide sequence ID" value="NZ_GL454414.1"/>
</dbReference>
<dbReference type="Gene3D" id="3.40.50.2300">
    <property type="match status" value="1"/>
</dbReference>
<dbReference type="SMART" id="SM00421">
    <property type="entry name" value="HTH_LUXR"/>
    <property type="match status" value="1"/>
</dbReference>
<evidence type="ECO:0000256" key="6">
    <source>
        <dbReference type="PROSITE-ProRule" id="PRU00169"/>
    </source>
</evidence>
<dbReference type="PANTHER" id="PTHR43214">
    <property type="entry name" value="TWO-COMPONENT RESPONSE REGULATOR"/>
    <property type="match status" value="1"/>
</dbReference>
<feature type="domain" description="Response regulatory" evidence="8">
    <location>
        <begin position="2"/>
        <end position="117"/>
    </location>
</feature>
<evidence type="ECO:0000313" key="9">
    <source>
        <dbReference type="EMBL" id="EFM84009.1"/>
    </source>
</evidence>
<evidence type="ECO:0000256" key="5">
    <source>
        <dbReference type="ARBA" id="ARBA00023163"/>
    </source>
</evidence>
<dbReference type="Pfam" id="PF00072">
    <property type="entry name" value="Response_reg"/>
    <property type="match status" value="1"/>
</dbReference>
<dbReference type="CDD" id="cd17535">
    <property type="entry name" value="REC_NarL-like"/>
    <property type="match status" value="1"/>
</dbReference>
<accession>A0A125W9E6</accession>
<organism evidence="9 10">
    <name type="scientific">Enterococcus faecalis TX4248</name>
    <dbReference type="NCBI Taxonomy" id="749495"/>
    <lineage>
        <taxon>Bacteria</taxon>
        <taxon>Bacillati</taxon>
        <taxon>Bacillota</taxon>
        <taxon>Bacilli</taxon>
        <taxon>Lactobacillales</taxon>
        <taxon>Enterococcaceae</taxon>
        <taxon>Enterococcus</taxon>
    </lineage>
</organism>
<dbReference type="Pfam" id="PF00196">
    <property type="entry name" value="GerE"/>
    <property type="match status" value="1"/>
</dbReference>
<dbReference type="EMBL" id="AEBR01000008">
    <property type="protein sequence ID" value="EFM84009.1"/>
    <property type="molecule type" value="Genomic_DNA"/>
</dbReference>
<comment type="caution">
    <text evidence="9">The sequence shown here is derived from an EMBL/GenBank/DDBJ whole genome shotgun (WGS) entry which is preliminary data.</text>
</comment>
<dbReference type="CDD" id="cd06170">
    <property type="entry name" value="LuxR_C_like"/>
    <property type="match status" value="1"/>
</dbReference>
<dbReference type="SMART" id="SM00448">
    <property type="entry name" value="REC"/>
    <property type="match status" value="1"/>
</dbReference>
<dbReference type="GO" id="GO:0006355">
    <property type="term" value="P:regulation of DNA-templated transcription"/>
    <property type="evidence" value="ECO:0007669"/>
    <property type="project" value="InterPro"/>
</dbReference>
<dbReference type="InterPro" id="IPR001789">
    <property type="entry name" value="Sig_transdc_resp-reg_receiver"/>
</dbReference>
<evidence type="ECO:0000256" key="1">
    <source>
        <dbReference type="ARBA" id="ARBA00022553"/>
    </source>
</evidence>
<dbReference type="InterPro" id="IPR000792">
    <property type="entry name" value="Tscrpt_reg_LuxR_C"/>
</dbReference>
<evidence type="ECO:0000259" key="8">
    <source>
        <dbReference type="PROSITE" id="PS50110"/>
    </source>
</evidence>
<dbReference type="PROSITE" id="PS50043">
    <property type="entry name" value="HTH_LUXR_2"/>
    <property type="match status" value="1"/>
</dbReference>
<dbReference type="InterPro" id="IPR011006">
    <property type="entry name" value="CheY-like_superfamily"/>
</dbReference>
<dbReference type="InterPro" id="IPR058245">
    <property type="entry name" value="NreC/VraR/RcsB-like_REC"/>
</dbReference>
<dbReference type="InterPro" id="IPR016032">
    <property type="entry name" value="Sig_transdc_resp-reg_C-effctor"/>
</dbReference>
<dbReference type="AlphaFoldDB" id="A0A125W9E6"/>
<dbReference type="GO" id="GO:0000160">
    <property type="term" value="P:phosphorelay signal transduction system"/>
    <property type="evidence" value="ECO:0007669"/>
    <property type="project" value="UniProtKB-KW"/>
</dbReference>
<dbReference type="GO" id="GO:0003677">
    <property type="term" value="F:DNA binding"/>
    <property type="evidence" value="ECO:0007669"/>
    <property type="project" value="UniProtKB-KW"/>
</dbReference>
<proteinExistence type="predicted"/>
<evidence type="ECO:0000256" key="2">
    <source>
        <dbReference type="ARBA" id="ARBA00023012"/>
    </source>
</evidence>
<dbReference type="PROSITE" id="PS50110">
    <property type="entry name" value="RESPONSE_REGULATORY"/>
    <property type="match status" value="1"/>
</dbReference>
<keyword evidence="5" id="KW-0804">Transcription</keyword>
<keyword evidence="1 6" id="KW-0597">Phosphoprotein</keyword>
<name>A0A125W9E6_ENTFL</name>
<dbReference type="Gene3D" id="1.10.10.10">
    <property type="entry name" value="Winged helix-like DNA-binding domain superfamily/Winged helix DNA-binding domain"/>
    <property type="match status" value="1"/>
</dbReference>